<comment type="caution">
    <text evidence="2">The sequence shown here is derived from an EMBL/GenBank/DDBJ whole genome shotgun (WGS) entry which is preliminary data.</text>
</comment>
<evidence type="ECO:0008006" key="4">
    <source>
        <dbReference type="Google" id="ProtNLM"/>
    </source>
</evidence>
<reference evidence="2 3" key="1">
    <citation type="journal article" date="2016" name="Nat. Commun.">
        <title>Thousands of microbial genomes shed light on interconnected biogeochemical processes in an aquifer system.</title>
        <authorList>
            <person name="Anantharaman K."/>
            <person name="Brown C.T."/>
            <person name="Hug L.A."/>
            <person name="Sharon I."/>
            <person name="Castelle C.J."/>
            <person name="Probst A.J."/>
            <person name="Thomas B.C."/>
            <person name="Singh A."/>
            <person name="Wilkins M.J."/>
            <person name="Karaoz U."/>
            <person name="Brodie E.L."/>
            <person name="Williams K.H."/>
            <person name="Hubbard S.S."/>
            <person name="Banfield J.F."/>
        </authorList>
    </citation>
    <scope>NUCLEOTIDE SEQUENCE [LARGE SCALE GENOMIC DNA]</scope>
</reference>
<gene>
    <name evidence="2" type="ORF">A2W18_14855</name>
</gene>
<dbReference type="AlphaFoldDB" id="A0A1F6V7M0"/>
<proteinExistence type="predicted"/>
<evidence type="ECO:0000313" key="2">
    <source>
        <dbReference type="EMBL" id="OGI65700.1"/>
    </source>
</evidence>
<organism evidence="2 3">
    <name type="scientific">Candidatus Muproteobacteria bacterium RBG_16_60_9</name>
    <dbReference type="NCBI Taxonomy" id="1817755"/>
    <lineage>
        <taxon>Bacteria</taxon>
        <taxon>Pseudomonadati</taxon>
        <taxon>Pseudomonadota</taxon>
        <taxon>Candidatus Muproteobacteria</taxon>
    </lineage>
</organism>
<keyword evidence="1" id="KW-0732">Signal</keyword>
<accession>A0A1F6V7M0</accession>
<dbReference type="Proteomes" id="UP000179076">
    <property type="component" value="Unassembled WGS sequence"/>
</dbReference>
<evidence type="ECO:0000313" key="3">
    <source>
        <dbReference type="Proteomes" id="UP000179076"/>
    </source>
</evidence>
<name>A0A1F6V7M0_9PROT</name>
<feature type="chain" id="PRO_5009527172" description="Cellulose biosynthesis protein BcsS" evidence="1">
    <location>
        <begin position="19"/>
        <end position="222"/>
    </location>
</feature>
<protein>
    <recommendedName>
        <fullName evidence="4">Cellulose biosynthesis protein BcsS</fullName>
    </recommendedName>
</protein>
<dbReference type="EMBL" id="MFSP01000103">
    <property type="protein sequence ID" value="OGI65700.1"/>
    <property type="molecule type" value="Genomic_DNA"/>
</dbReference>
<sequence length="222" mass="24206">MRWIFALCSFLSVATAVADGGPFTDRPLDFSLSLSQHKLSLDYGSNPIDTSVDRIGVAWRERFGERLQLGLAGGYSYLTQSNNPPLAGRELNGYHAGFLLDLELLAYARAGVSLHGSWLYQKVDHDDGMQQAVISWREPSARLQAHATLGGNVRVYGGARYGIIDGTQRLSGTLNETRAVTQTERFGGFVGVELLLEGNGYLGAATAGGPDRRTSIYFGRRF</sequence>
<feature type="signal peptide" evidence="1">
    <location>
        <begin position="1"/>
        <end position="18"/>
    </location>
</feature>
<evidence type="ECO:0000256" key="1">
    <source>
        <dbReference type="SAM" id="SignalP"/>
    </source>
</evidence>